<dbReference type="PANTHER" id="PTHR33449:SF1">
    <property type="entry name" value="NUCLEOID-ASSOCIATED PROTEIN YBAB"/>
    <property type="match status" value="1"/>
</dbReference>
<dbReference type="NCBIfam" id="TIGR00103">
    <property type="entry name" value="DNA_YbaB_EbfC"/>
    <property type="match status" value="1"/>
</dbReference>
<dbReference type="Pfam" id="PF02575">
    <property type="entry name" value="YbaB_DNA_bd"/>
    <property type="match status" value="1"/>
</dbReference>
<evidence type="ECO:0000256" key="2">
    <source>
        <dbReference type="HAMAP-Rule" id="MF_00274"/>
    </source>
</evidence>
<organism evidence="3 4">
    <name type="scientific">Pseudothermotoga hypogea DSM 11164 = NBRC 106472</name>
    <dbReference type="NCBI Taxonomy" id="1123384"/>
    <lineage>
        <taxon>Bacteria</taxon>
        <taxon>Thermotogati</taxon>
        <taxon>Thermotogota</taxon>
        <taxon>Thermotogae</taxon>
        <taxon>Thermotogales</taxon>
        <taxon>Thermotogaceae</taxon>
        <taxon>Pseudothermotoga</taxon>
    </lineage>
</organism>
<comment type="subcellular location">
    <subcellularLocation>
        <location evidence="2">Cytoplasm</location>
        <location evidence="2">Nucleoid</location>
    </subcellularLocation>
</comment>
<dbReference type="PaxDb" id="1123384-AJ81_02040"/>
<gene>
    <name evidence="3" type="ORF">AJ81_02040</name>
</gene>
<evidence type="ECO:0000256" key="1">
    <source>
        <dbReference type="ARBA" id="ARBA00023125"/>
    </source>
</evidence>
<dbReference type="PANTHER" id="PTHR33449">
    <property type="entry name" value="NUCLEOID-ASSOCIATED PROTEIN YBAB"/>
    <property type="match status" value="1"/>
</dbReference>
<dbReference type="GO" id="GO:0003677">
    <property type="term" value="F:DNA binding"/>
    <property type="evidence" value="ECO:0007669"/>
    <property type="project" value="UniProtKB-UniRule"/>
</dbReference>
<comment type="subunit">
    <text evidence="2">Homodimer.</text>
</comment>
<dbReference type="Proteomes" id="UP000077469">
    <property type="component" value="Chromosome"/>
</dbReference>
<keyword evidence="4" id="KW-1185">Reference proteome</keyword>
<keyword evidence="1 2" id="KW-0238">DNA-binding</keyword>
<dbReference type="InterPro" id="IPR036894">
    <property type="entry name" value="YbaB-like_sf"/>
</dbReference>
<comment type="similarity">
    <text evidence="2">Belongs to the YbaB/EbfC family.</text>
</comment>
<keyword evidence="2" id="KW-0963">Cytoplasm</keyword>
<dbReference type="InterPro" id="IPR004401">
    <property type="entry name" value="YbaB/EbfC"/>
</dbReference>
<dbReference type="KEGG" id="phy:AJ81_02040"/>
<comment type="function">
    <text evidence="2">Binds to DNA and alters its conformation. May be involved in regulation of gene expression, nucleoid organization and DNA protection.</text>
</comment>
<accession>A0A0X1KPP6</accession>
<dbReference type="PATRIC" id="fig|1123384.7.peg.404"/>
<sequence>MKKIKGFGGRSYGAAKGEGKEIDLGSLQKVQQEMAKKLEQLEASFSQMEVTGTAGGGAIKVRATCDYRIVSIEYDDELLQNKDMLNDLIIAAVNEALREIQKRRDEEMMRITQDQLRL</sequence>
<dbReference type="HAMAP" id="MF_00274">
    <property type="entry name" value="DNA_YbaB_EbfC"/>
    <property type="match status" value="1"/>
</dbReference>
<evidence type="ECO:0000313" key="3">
    <source>
        <dbReference type="EMBL" id="AJC73184.1"/>
    </source>
</evidence>
<protein>
    <recommendedName>
        <fullName evidence="2">Nucleoid-associated protein AJ81_02040</fullName>
    </recommendedName>
</protein>
<dbReference type="STRING" id="1123384.AJ81_02040"/>
<dbReference type="RefSeq" id="WP_031503619.1">
    <property type="nucleotide sequence ID" value="NC_022795.1"/>
</dbReference>
<dbReference type="SUPFAM" id="SSF82607">
    <property type="entry name" value="YbaB-like"/>
    <property type="match status" value="1"/>
</dbReference>
<evidence type="ECO:0000313" key="4">
    <source>
        <dbReference type="Proteomes" id="UP000077469"/>
    </source>
</evidence>
<dbReference type="OrthoDB" id="47063at2"/>
<dbReference type="AlphaFoldDB" id="A0A0X1KPP6"/>
<dbReference type="GO" id="GO:0043590">
    <property type="term" value="C:bacterial nucleoid"/>
    <property type="evidence" value="ECO:0007669"/>
    <property type="project" value="UniProtKB-UniRule"/>
</dbReference>
<proteinExistence type="inferred from homology"/>
<reference evidence="3 4" key="1">
    <citation type="submission" date="2014-01" db="EMBL/GenBank/DDBJ databases">
        <title>Genome sequencing of Thermotog hypogea.</title>
        <authorList>
            <person name="Zhang X."/>
            <person name="Alvare G."/>
            <person name="Fristensky B."/>
            <person name="Chen L."/>
            <person name="Suen T."/>
            <person name="Chen Q."/>
            <person name="Ma K."/>
        </authorList>
    </citation>
    <scope>NUCLEOTIDE SEQUENCE [LARGE SCALE GENOMIC DNA]</scope>
    <source>
        <strain evidence="3 4">DSM 11164</strain>
    </source>
</reference>
<dbReference type="EMBL" id="CP007141">
    <property type="protein sequence ID" value="AJC73184.1"/>
    <property type="molecule type" value="Genomic_DNA"/>
</dbReference>
<dbReference type="Gene3D" id="3.30.1310.10">
    <property type="entry name" value="Nucleoid-associated protein YbaB-like domain"/>
    <property type="match status" value="1"/>
</dbReference>
<name>A0A0X1KPP6_9THEM</name>
<dbReference type="GO" id="GO:0005829">
    <property type="term" value="C:cytosol"/>
    <property type="evidence" value="ECO:0007669"/>
    <property type="project" value="TreeGrafter"/>
</dbReference>